<evidence type="ECO:0000256" key="10">
    <source>
        <dbReference type="RuleBase" id="RU003691"/>
    </source>
</evidence>
<feature type="binding site" evidence="8">
    <location>
        <begin position="179"/>
        <end position="186"/>
    </location>
    <ligand>
        <name>NAD(+)</name>
        <dbReference type="ChEBI" id="CHEBI:57540"/>
    </ligand>
</feature>
<dbReference type="GO" id="GO:0003955">
    <property type="term" value="F:NAD(P)H dehydrogenase (quinone) activity"/>
    <property type="evidence" value="ECO:0007669"/>
    <property type="project" value="TreeGrafter"/>
</dbReference>
<keyword evidence="7 10" id="KW-0676">Redox-active center</keyword>
<dbReference type="eggNOG" id="COG1249">
    <property type="taxonomic scope" value="Bacteria"/>
</dbReference>
<dbReference type="SUPFAM" id="SSF51905">
    <property type="entry name" value="FAD/NAD(P)-binding domain"/>
    <property type="match status" value="1"/>
</dbReference>
<dbReference type="PANTHER" id="PTHR43014:SF2">
    <property type="entry name" value="MERCURIC REDUCTASE"/>
    <property type="match status" value="1"/>
</dbReference>
<name>B6IPG4_RHOCS</name>
<evidence type="ECO:0000256" key="1">
    <source>
        <dbReference type="ARBA" id="ARBA00007532"/>
    </source>
</evidence>
<organism evidence="13 14">
    <name type="scientific">Rhodospirillum centenum (strain ATCC 51521 / SW)</name>
    <dbReference type="NCBI Taxonomy" id="414684"/>
    <lineage>
        <taxon>Bacteria</taxon>
        <taxon>Pseudomonadati</taxon>
        <taxon>Pseudomonadota</taxon>
        <taxon>Alphaproteobacteria</taxon>
        <taxon>Rhodospirillales</taxon>
        <taxon>Rhodospirillaceae</taxon>
        <taxon>Rhodospirillum</taxon>
    </lineage>
</organism>
<feature type="binding site" evidence="8">
    <location>
        <position position="311"/>
    </location>
    <ligand>
        <name>FAD</name>
        <dbReference type="ChEBI" id="CHEBI:57692"/>
    </ligand>
</feature>
<dbReference type="STRING" id="414684.RC1_2279"/>
<evidence type="ECO:0000256" key="9">
    <source>
        <dbReference type="PIRSR" id="PIRSR000350-4"/>
    </source>
</evidence>
<keyword evidence="2 10" id="KW-0285">Flavoprotein</keyword>
<evidence type="ECO:0000256" key="5">
    <source>
        <dbReference type="ARBA" id="ARBA00023002"/>
    </source>
</evidence>
<protein>
    <submittedName>
        <fullName evidence="13">Mercuric reductase, putative</fullName>
    </submittedName>
</protein>
<evidence type="ECO:0000259" key="11">
    <source>
        <dbReference type="Pfam" id="PF02852"/>
    </source>
</evidence>
<keyword evidence="8" id="KW-0547">Nucleotide-binding</keyword>
<keyword evidence="14" id="KW-1185">Reference proteome</keyword>
<evidence type="ECO:0000313" key="14">
    <source>
        <dbReference type="Proteomes" id="UP000001591"/>
    </source>
</evidence>
<dbReference type="HOGENOM" id="CLU_016755_1_0_5"/>
<evidence type="ECO:0000256" key="7">
    <source>
        <dbReference type="ARBA" id="ARBA00023284"/>
    </source>
</evidence>
<keyword evidence="4" id="KW-0521">NADP</keyword>
<sequence>MAETIDTDILVIGAGSGGLSVAAGTAQLGRPTVLVEKGRMGGDCLNTGCVPSKALLAAGRAAHAVRTAGRFGIVATEPAVDPAAVRAHLRGVIAAIEPNDSVERFTGLGVRVLPAAARFTGPDTVETDAGQRIRARRIVVATGSRAALPPIPGIESVPVLTNETVFERLPLGGHLLIVGGGPIGVEMAQAFRRLGTRVTVLERATLLPKDDPELVEVVRDSLRDEGVEIVEGAEILRLEPGPGGGVAAVLREAGSGGERRIEGTDLLVAAGRSPTVEGLGLDAAGIAWTPTGITVDAHLRTTNRRVYAVGDVTGGPQFTHVAGYQAGLVVRNMLFRLVPARADYAALPRVTYTAPELAQVGLTETEARERHGDGVRISRWPLHENDRAQAERETAGLAKLVLDRRGRILGAGIVGAQAGELIQPWVLALSRRLSARAFTAVMVPYPTLGEVGRRAAGAFYSPALFSDRTRLLVRVLSRFG</sequence>
<dbReference type="GO" id="GO:0050660">
    <property type="term" value="F:flavin adenine dinucleotide binding"/>
    <property type="evidence" value="ECO:0007669"/>
    <property type="project" value="TreeGrafter"/>
</dbReference>
<dbReference type="InterPro" id="IPR001100">
    <property type="entry name" value="Pyr_nuc-diS_OxRdtase"/>
</dbReference>
<dbReference type="PIRSF" id="PIRSF000350">
    <property type="entry name" value="Mercury_reductase_MerA"/>
    <property type="match status" value="1"/>
</dbReference>
<feature type="binding site" evidence="8">
    <location>
        <begin position="142"/>
        <end position="144"/>
    </location>
    <ligand>
        <name>FAD</name>
        <dbReference type="ChEBI" id="CHEBI:57692"/>
    </ligand>
</feature>
<evidence type="ECO:0000256" key="4">
    <source>
        <dbReference type="ARBA" id="ARBA00022857"/>
    </source>
</evidence>
<dbReference type="RefSeq" id="WP_012567451.1">
    <property type="nucleotide sequence ID" value="NC_011420.2"/>
</dbReference>
<dbReference type="KEGG" id="rce:RC1_2279"/>
<reference evidence="13 14" key="1">
    <citation type="journal article" date="2010" name="BMC Genomics">
        <title>Metabolic flexibility revealed in the genome of the cyst-forming alpha-1 proteobacterium Rhodospirillum centenum.</title>
        <authorList>
            <person name="Lu Y.K."/>
            <person name="Marden J."/>
            <person name="Han M."/>
            <person name="Swingley W.D."/>
            <person name="Mastrian S.D."/>
            <person name="Chowdhury S.R."/>
            <person name="Hao J."/>
            <person name="Helmy T."/>
            <person name="Kim S."/>
            <person name="Kurdoglu A.A."/>
            <person name="Matthies H.J."/>
            <person name="Rollo D."/>
            <person name="Stothard P."/>
            <person name="Blankenship R.E."/>
            <person name="Bauer C.E."/>
            <person name="Touchman J.W."/>
        </authorList>
    </citation>
    <scope>NUCLEOTIDE SEQUENCE [LARGE SCALE GENOMIC DNA]</scope>
    <source>
        <strain evidence="14">ATCC 51521 / SW</strain>
    </source>
</reference>
<dbReference type="Pfam" id="PF07992">
    <property type="entry name" value="Pyr_redox_2"/>
    <property type="match status" value="1"/>
</dbReference>
<dbReference type="InterPro" id="IPR016156">
    <property type="entry name" value="FAD/NAD-linked_Rdtase_dimer_sf"/>
</dbReference>
<evidence type="ECO:0000313" key="13">
    <source>
        <dbReference type="EMBL" id="ACI99666.1"/>
    </source>
</evidence>
<dbReference type="SUPFAM" id="SSF55424">
    <property type="entry name" value="FAD/NAD-linked reductases, dimerisation (C-terminal) domain"/>
    <property type="match status" value="1"/>
</dbReference>
<dbReference type="InterPro" id="IPR023753">
    <property type="entry name" value="FAD/NAD-binding_dom"/>
</dbReference>
<dbReference type="InterPro" id="IPR036188">
    <property type="entry name" value="FAD/NAD-bd_sf"/>
</dbReference>
<feature type="domain" description="Pyridine nucleotide-disulphide oxidoreductase dimerisation" evidence="11">
    <location>
        <begin position="348"/>
        <end position="454"/>
    </location>
</feature>
<dbReference type="AlphaFoldDB" id="B6IPG4"/>
<keyword evidence="3 8" id="KW-0274">FAD</keyword>
<dbReference type="PRINTS" id="PR00411">
    <property type="entry name" value="PNDRDTASEI"/>
</dbReference>
<keyword evidence="8" id="KW-0520">NAD</keyword>
<feature type="disulfide bond" description="Redox-active" evidence="9">
    <location>
        <begin position="44"/>
        <end position="49"/>
    </location>
</feature>
<feature type="binding site" evidence="8">
    <location>
        <position position="53"/>
    </location>
    <ligand>
        <name>FAD</name>
        <dbReference type="ChEBI" id="CHEBI:57692"/>
    </ligand>
</feature>
<dbReference type="Gene3D" id="3.50.50.60">
    <property type="entry name" value="FAD/NAD(P)-binding domain"/>
    <property type="match status" value="2"/>
</dbReference>
<evidence type="ECO:0000259" key="12">
    <source>
        <dbReference type="Pfam" id="PF07992"/>
    </source>
</evidence>
<dbReference type="GO" id="GO:0016668">
    <property type="term" value="F:oxidoreductase activity, acting on a sulfur group of donors, NAD(P) as acceptor"/>
    <property type="evidence" value="ECO:0007669"/>
    <property type="project" value="InterPro"/>
</dbReference>
<feature type="binding site" evidence="8">
    <location>
        <position position="271"/>
    </location>
    <ligand>
        <name>NAD(+)</name>
        <dbReference type="ChEBI" id="CHEBI:57540"/>
    </ligand>
</feature>
<accession>B6IPG4</accession>
<feature type="binding site" evidence="8">
    <location>
        <position position="202"/>
    </location>
    <ligand>
        <name>NAD(+)</name>
        <dbReference type="ChEBI" id="CHEBI:57540"/>
    </ligand>
</feature>
<evidence type="ECO:0000256" key="3">
    <source>
        <dbReference type="ARBA" id="ARBA00022827"/>
    </source>
</evidence>
<dbReference type="OrthoDB" id="9764616at2"/>
<dbReference type="PRINTS" id="PR00368">
    <property type="entry name" value="FADPNR"/>
</dbReference>
<feature type="domain" description="FAD/NAD(P)-binding" evidence="12">
    <location>
        <begin position="8"/>
        <end position="326"/>
    </location>
</feature>
<gene>
    <name evidence="13" type="primary">merA</name>
    <name evidence="13" type="ordered locus">RC1_2279</name>
</gene>
<dbReference type="Proteomes" id="UP000001591">
    <property type="component" value="Chromosome"/>
</dbReference>
<dbReference type="InterPro" id="IPR012999">
    <property type="entry name" value="Pyr_OxRdtase_I_AS"/>
</dbReference>
<dbReference type="EMBL" id="CP000613">
    <property type="protein sequence ID" value="ACI99666.1"/>
    <property type="molecule type" value="Genomic_DNA"/>
</dbReference>
<evidence type="ECO:0000256" key="6">
    <source>
        <dbReference type="ARBA" id="ARBA00023157"/>
    </source>
</evidence>
<comment type="cofactor">
    <cofactor evidence="8">
        <name>FAD</name>
        <dbReference type="ChEBI" id="CHEBI:57692"/>
    </cofactor>
    <text evidence="8">Binds 1 FAD per subunit.</text>
</comment>
<dbReference type="FunFam" id="3.30.390.30:FF:000001">
    <property type="entry name" value="Dihydrolipoyl dehydrogenase"/>
    <property type="match status" value="1"/>
</dbReference>
<dbReference type="Pfam" id="PF02852">
    <property type="entry name" value="Pyr_redox_dim"/>
    <property type="match status" value="1"/>
</dbReference>
<proteinExistence type="inferred from homology"/>
<keyword evidence="5 10" id="KW-0560">Oxidoreductase</keyword>
<comment type="similarity">
    <text evidence="1 10">Belongs to the class-I pyridine nucleotide-disulfide oxidoreductase family.</text>
</comment>
<dbReference type="InterPro" id="IPR004099">
    <property type="entry name" value="Pyr_nucl-diS_OxRdtase_dimer"/>
</dbReference>
<keyword evidence="6" id="KW-1015">Disulfide bond</keyword>
<evidence type="ECO:0000256" key="2">
    <source>
        <dbReference type="ARBA" id="ARBA00022630"/>
    </source>
</evidence>
<evidence type="ECO:0000256" key="8">
    <source>
        <dbReference type="PIRSR" id="PIRSR000350-3"/>
    </source>
</evidence>
<dbReference type="PANTHER" id="PTHR43014">
    <property type="entry name" value="MERCURIC REDUCTASE"/>
    <property type="match status" value="1"/>
</dbReference>
<dbReference type="Gene3D" id="3.30.390.30">
    <property type="match status" value="1"/>
</dbReference>
<dbReference type="PROSITE" id="PS00076">
    <property type="entry name" value="PYRIDINE_REDOX_1"/>
    <property type="match status" value="1"/>
</dbReference>